<proteinExistence type="predicted"/>
<reference evidence="1 2" key="1">
    <citation type="submission" date="2016-06" db="EMBL/GenBank/DDBJ databases">
        <authorList>
            <person name="Kjaerup R.B."/>
            <person name="Dalgaard T.S."/>
            <person name="Juul-Madsen H.R."/>
        </authorList>
    </citation>
    <scope>NUCLEOTIDE SEQUENCE [LARGE SCALE GENOMIC DNA]</scope>
    <source>
        <strain evidence="1 2">373-A1</strain>
    </source>
</reference>
<keyword evidence="2" id="KW-1185">Reference proteome</keyword>
<evidence type="ECO:0000313" key="2">
    <source>
        <dbReference type="Proteomes" id="UP000092714"/>
    </source>
</evidence>
<dbReference type="eggNOG" id="ENOG50327RN">
    <property type="taxonomic scope" value="Bacteria"/>
</dbReference>
<accession>A0A174FEJ7</accession>
<dbReference type="Proteomes" id="UP000092714">
    <property type="component" value="Unassembled WGS sequence"/>
</dbReference>
<dbReference type="AlphaFoldDB" id="A0A174FEJ7"/>
<evidence type="ECO:0000313" key="1">
    <source>
        <dbReference type="EMBL" id="OBY11718.1"/>
    </source>
</evidence>
<gene>
    <name evidence="1" type="ORF">CP373A1_04845</name>
</gene>
<organism evidence="1 2">
    <name type="scientific">Clostridium paraputrificum</name>
    <dbReference type="NCBI Taxonomy" id="29363"/>
    <lineage>
        <taxon>Bacteria</taxon>
        <taxon>Bacillati</taxon>
        <taxon>Bacillota</taxon>
        <taxon>Clostridia</taxon>
        <taxon>Eubacteriales</taxon>
        <taxon>Clostridiaceae</taxon>
        <taxon>Clostridium</taxon>
    </lineage>
</organism>
<sequence length="139" mass="16946">MQLDLYTLYLYSYCKEYLFSNNIDIIKLRAFSDTSNCIFLDEFISEEKLADAPMEFFNYLKRRQCFDVKIGKNKKNGIIIECSCRYSLEYWCRDISKEKDGQLVFVKKDELLWATKYRQLTKEDIYNIRRDLKLKRYKE</sequence>
<name>A0A174FEJ7_9CLOT</name>
<protein>
    <submittedName>
        <fullName evidence="1">Uncharacterized protein</fullName>
    </submittedName>
</protein>
<dbReference type="EMBL" id="MAPZ01000011">
    <property type="protein sequence ID" value="OBY11718.1"/>
    <property type="molecule type" value="Genomic_DNA"/>
</dbReference>
<dbReference type="RefSeq" id="WP_027097235.1">
    <property type="nucleotide sequence ID" value="NZ_CABHIH010000002.1"/>
</dbReference>
<dbReference type="GeneID" id="42775070"/>
<dbReference type="OrthoDB" id="9978830at2"/>
<comment type="caution">
    <text evidence="1">The sequence shown here is derived from an EMBL/GenBank/DDBJ whole genome shotgun (WGS) entry which is preliminary data.</text>
</comment>